<dbReference type="HOGENOM" id="CLU_1628045_0_0_1"/>
<proteinExistence type="predicted"/>
<feature type="region of interest" description="Disordered" evidence="1">
    <location>
        <begin position="23"/>
        <end position="61"/>
    </location>
</feature>
<dbReference type="OrthoDB" id="3506412at2759"/>
<dbReference type="Proteomes" id="UP000019487">
    <property type="component" value="Unassembled WGS sequence"/>
</dbReference>
<organism evidence="2 3">
    <name type="scientific">Sclerotinia borealis (strain F-4128)</name>
    <dbReference type="NCBI Taxonomy" id="1432307"/>
    <lineage>
        <taxon>Eukaryota</taxon>
        <taxon>Fungi</taxon>
        <taxon>Dikarya</taxon>
        <taxon>Ascomycota</taxon>
        <taxon>Pezizomycotina</taxon>
        <taxon>Leotiomycetes</taxon>
        <taxon>Helotiales</taxon>
        <taxon>Sclerotiniaceae</taxon>
        <taxon>Sclerotinia</taxon>
    </lineage>
</organism>
<sequence length="163" mass="18394">MAIFNPIPYDYVSTAPRFKSKITHGPIQRQSSALDKAATNDDEGYRSKDREIDSGSNSNNDLEFPTIKEVQYTTLQKNVVSKDLILRNTTREDGIVLGKMDNSFLSLEKILLRQGMSMERLQDSRGIQDRPMVLEDDESYVSDLASASVLRLNKQIHATSHEA</sequence>
<reference evidence="2 3" key="1">
    <citation type="journal article" date="2014" name="Genome Announc.">
        <title>Draft genome sequence of Sclerotinia borealis, a psychrophilic plant pathogenic fungus.</title>
        <authorList>
            <person name="Mardanov A.V."/>
            <person name="Beletsky A.V."/>
            <person name="Kadnikov V.V."/>
            <person name="Ignatov A.N."/>
            <person name="Ravin N.V."/>
        </authorList>
    </citation>
    <scope>NUCLEOTIDE SEQUENCE [LARGE SCALE GENOMIC DNA]</scope>
    <source>
        <strain evidence="3">F-4157</strain>
    </source>
</reference>
<dbReference type="EMBL" id="AYSA01000631">
    <property type="protein sequence ID" value="ESZ90418.1"/>
    <property type="molecule type" value="Genomic_DNA"/>
</dbReference>
<evidence type="ECO:0000313" key="2">
    <source>
        <dbReference type="EMBL" id="ESZ90418.1"/>
    </source>
</evidence>
<name>W9C3Z8_SCLBF</name>
<comment type="caution">
    <text evidence="2">The sequence shown here is derived from an EMBL/GenBank/DDBJ whole genome shotgun (WGS) entry which is preliminary data.</text>
</comment>
<protein>
    <submittedName>
        <fullName evidence="2">Uncharacterized protein</fullName>
    </submittedName>
</protein>
<accession>W9C3Z8</accession>
<evidence type="ECO:0000256" key="1">
    <source>
        <dbReference type="SAM" id="MobiDB-lite"/>
    </source>
</evidence>
<feature type="compositionally biased region" description="Basic and acidic residues" evidence="1">
    <location>
        <begin position="43"/>
        <end position="53"/>
    </location>
</feature>
<keyword evidence="3" id="KW-1185">Reference proteome</keyword>
<dbReference type="AlphaFoldDB" id="W9C3Z8"/>
<evidence type="ECO:0000313" key="3">
    <source>
        <dbReference type="Proteomes" id="UP000019487"/>
    </source>
</evidence>
<gene>
    <name evidence="2" type="ORF">SBOR_9206</name>
</gene>